<dbReference type="InterPro" id="IPR009683">
    <property type="entry name" value="Extensin-like_C"/>
</dbReference>
<feature type="domain" description="Extensin-like C-terminal" evidence="1">
    <location>
        <begin position="70"/>
        <end position="239"/>
    </location>
</feature>
<dbReference type="Pfam" id="PF06904">
    <property type="entry name" value="Extensin-like_C"/>
    <property type="match status" value="1"/>
</dbReference>
<reference evidence="2 3" key="1">
    <citation type="submission" date="2024-09" db="EMBL/GenBank/DDBJ databases">
        <title>Novel species of the genus Pelomonas and Roseateles isolated from streams.</title>
        <authorList>
            <person name="Lu H."/>
        </authorList>
    </citation>
    <scope>NUCLEOTIDE SEQUENCE [LARGE SCALE GENOMIC DNA]</scope>
    <source>
        <strain evidence="2 3">DC23W</strain>
    </source>
</reference>
<dbReference type="EMBL" id="JBIGHY010000003">
    <property type="protein sequence ID" value="MFG6414505.1"/>
    <property type="molecule type" value="Genomic_DNA"/>
</dbReference>
<name>A0ABW7EM75_9BURK</name>
<organism evidence="2 3">
    <name type="scientific">Pelomonas dachongensis</name>
    <dbReference type="NCBI Taxonomy" id="3299029"/>
    <lineage>
        <taxon>Bacteria</taxon>
        <taxon>Pseudomonadati</taxon>
        <taxon>Pseudomonadota</taxon>
        <taxon>Betaproteobacteria</taxon>
        <taxon>Burkholderiales</taxon>
        <taxon>Sphaerotilaceae</taxon>
        <taxon>Roseateles</taxon>
    </lineage>
</organism>
<evidence type="ECO:0000313" key="3">
    <source>
        <dbReference type="Proteomes" id="UP001606300"/>
    </source>
</evidence>
<dbReference type="Proteomes" id="UP001606300">
    <property type="component" value="Unassembled WGS sequence"/>
</dbReference>
<dbReference type="RefSeq" id="WP_394470577.1">
    <property type="nucleotide sequence ID" value="NZ_JBIGHY010000003.1"/>
</dbReference>
<protein>
    <submittedName>
        <fullName evidence="2">Extensin family protein</fullName>
    </submittedName>
</protein>
<comment type="caution">
    <text evidence="2">The sequence shown here is derived from an EMBL/GenBank/DDBJ whole genome shotgun (WGS) entry which is preliminary data.</text>
</comment>
<gene>
    <name evidence="2" type="ORF">ACG02S_11425</name>
</gene>
<keyword evidence="3" id="KW-1185">Reference proteome</keyword>
<evidence type="ECO:0000313" key="2">
    <source>
        <dbReference type="EMBL" id="MFG6414505.1"/>
    </source>
</evidence>
<evidence type="ECO:0000259" key="1">
    <source>
        <dbReference type="Pfam" id="PF06904"/>
    </source>
</evidence>
<sequence length="239" mass="26170">MKRIALTLLAVVAMAGAVGALGWQQAGWRLPDRHNPFAPLQVDTAPNWLTSFKLARAQRDSARCAAVASGLDRLGWRASPVPDRRTGEGCGFANAWRIETIGAVQVGDAFTLSCPSLLALAMWQHHAVEPAALRHFGQPMRRLQHVGSYACRNLYGRESTPRSRHATADALDVTGFVLASGRRIAVQRDWGAKDAAASAFLHEVHEGACRWFDGTLGPDYNAAHRDHFHLETGGWRTCR</sequence>
<accession>A0ABW7EM75</accession>
<proteinExistence type="predicted"/>